<accession>A0A161Y463</accession>
<dbReference type="Gene3D" id="1.25.40.10">
    <property type="entry name" value="Tetratricopeptide repeat domain"/>
    <property type="match status" value="1"/>
</dbReference>
<dbReference type="InterPro" id="IPR011990">
    <property type="entry name" value="TPR-like_helical_dom_sf"/>
</dbReference>
<dbReference type="OrthoDB" id="6316086at2"/>
<comment type="caution">
    <text evidence="2">The sequence shown here is derived from an EMBL/GenBank/DDBJ whole genome shotgun (WGS) entry which is preliminary data.</text>
</comment>
<evidence type="ECO:0000313" key="2">
    <source>
        <dbReference type="EMBL" id="KZN50036.1"/>
    </source>
</evidence>
<dbReference type="PANTHER" id="PTHR48098">
    <property type="entry name" value="ENTEROCHELIN ESTERASE-RELATED"/>
    <property type="match status" value="1"/>
</dbReference>
<dbReference type="InterPro" id="IPR029058">
    <property type="entry name" value="AB_hydrolase_fold"/>
</dbReference>
<feature type="chain" id="PRO_5007830005" evidence="1">
    <location>
        <begin position="19"/>
        <end position="442"/>
    </location>
</feature>
<name>A0A161Y463_9GAMM</name>
<dbReference type="AlphaFoldDB" id="A0A161Y463"/>
<dbReference type="RefSeq" id="WP_063362112.1">
    <property type="nucleotide sequence ID" value="NZ_AUXZ01000077.1"/>
</dbReference>
<sequence>MAYLIHFLSISLVTLALAFPTDVEGSSSTDPIEYCKDCTNGAIKFHFLSEVLENSQRVDVYLPKDYDLGADNIRYPVIYTLDGWTLSELVGGVVKHLSQTASMPEAIVVSIDQHYAKGITPQLYSNQSGWSDDPKDKAFWSDKNGADDYLNFLKNELIPLIDKHYRTNSFKALIGMSPTASFAMHSLITEPELFNAHFLFAATDVIGMGYTPEKTLIDSLVETLSKKPEHMGILYVASSMREADKQPAQQKNVETITNALKPFKNFKVKAEHIENYGHYPMAVTGLLSALDLVFPRAKFDSSSILNHMRENPQNGTVTEQLMQHYKTLSDYVGFEVKPYSNLTRNANSLRSVTRMLRKEGRFDEAIELGQLWVKQQPKSAYAYYKLSESYLAAGLYKAAKKQNSKGLDIAKVNKDPNIAHYINQKVNIEKQLRTQAQAVNSD</sequence>
<evidence type="ECO:0000313" key="3">
    <source>
        <dbReference type="Proteomes" id="UP000076503"/>
    </source>
</evidence>
<protein>
    <submittedName>
        <fullName evidence="2">Uncharacterized protein</fullName>
    </submittedName>
</protein>
<dbReference type="InterPro" id="IPR050583">
    <property type="entry name" value="Mycobacterial_A85_antigen"/>
</dbReference>
<dbReference type="PANTHER" id="PTHR48098:SF6">
    <property type="entry name" value="FERRI-BACILLIBACTIN ESTERASE BESA"/>
    <property type="match status" value="1"/>
</dbReference>
<proteinExistence type="predicted"/>
<dbReference type="PATRIC" id="fig|1365251.3.peg.2682"/>
<dbReference type="SUPFAM" id="SSF53474">
    <property type="entry name" value="alpha/beta-Hydrolases"/>
    <property type="match status" value="1"/>
</dbReference>
<dbReference type="Pfam" id="PF00756">
    <property type="entry name" value="Esterase"/>
    <property type="match status" value="1"/>
</dbReference>
<reference evidence="2 3" key="1">
    <citation type="submission" date="2013-07" db="EMBL/GenBank/DDBJ databases">
        <title>Comparative Genomic and Metabolomic Analysis of Twelve Strains of Pseudoalteromonas luteoviolacea.</title>
        <authorList>
            <person name="Vynne N.G."/>
            <person name="Mansson M."/>
            <person name="Gram L."/>
        </authorList>
    </citation>
    <scope>NUCLEOTIDE SEQUENCE [LARGE SCALE GENOMIC DNA]</scope>
    <source>
        <strain evidence="2 3">H33</strain>
    </source>
</reference>
<keyword evidence="1" id="KW-0732">Signal</keyword>
<dbReference type="Proteomes" id="UP000076503">
    <property type="component" value="Unassembled WGS sequence"/>
</dbReference>
<feature type="signal peptide" evidence="1">
    <location>
        <begin position="1"/>
        <end position="18"/>
    </location>
</feature>
<organism evidence="2 3">
    <name type="scientific">Pseudoalteromonas luteoviolacea H33</name>
    <dbReference type="NCBI Taxonomy" id="1365251"/>
    <lineage>
        <taxon>Bacteria</taxon>
        <taxon>Pseudomonadati</taxon>
        <taxon>Pseudomonadota</taxon>
        <taxon>Gammaproteobacteria</taxon>
        <taxon>Alteromonadales</taxon>
        <taxon>Pseudoalteromonadaceae</taxon>
        <taxon>Pseudoalteromonas</taxon>
    </lineage>
</organism>
<gene>
    <name evidence="2" type="ORF">N476_16955</name>
</gene>
<dbReference type="InterPro" id="IPR000801">
    <property type="entry name" value="Esterase-like"/>
</dbReference>
<dbReference type="SUPFAM" id="SSF48452">
    <property type="entry name" value="TPR-like"/>
    <property type="match status" value="1"/>
</dbReference>
<dbReference type="EMBL" id="AUXZ01000077">
    <property type="protein sequence ID" value="KZN50036.1"/>
    <property type="molecule type" value="Genomic_DNA"/>
</dbReference>
<evidence type="ECO:0000256" key="1">
    <source>
        <dbReference type="SAM" id="SignalP"/>
    </source>
</evidence>
<dbReference type="Gene3D" id="3.40.50.1820">
    <property type="entry name" value="alpha/beta hydrolase"/>
    <property type="match status" value="1"/>
</dbReference>